<evidence type="ECO:0000259" key="1">
    <source>
        <dbReference type="Pfam" id="PF00561"/>
    </source>
</evidence>
<evidence type="ECO:0000313" key="2">
    <source>
        <dbReference type="EMBL" id="ADG77116.1"/>
    </source>
</evidence>
<dbReference type="eggNOG" id="COG2267">
    <property type="taxonomic scope" value="Bacteria"/>
</dbReference>
<dbReference type="RefSeq" id="WP_013125158.1">
    <property type="nucleotide sequence ID" value="NC_014158.1"/>
</dbReference>
<dbReference type="EMBL" id="CP001966">
    <property type="protein sequence ID" value="ADG77116.1"/>
    <property type="molecule type" value="Genomic_DNA"/>
</dbReference>
<accession>D5US49</accession>
<reference evidence="3" key="1">
    <citation type="submission" date="2010-03" db="EMBL/GenBank/DDBJ databases">
        <title>The complete chromosome of Tsukamurella paurometabola DSM 20162.</title>
        <authorList>
            <consortium name="US DOE Joint Genome Institute (JGI-PGF)"/>
            <person name="Lucas S."/>
            <person name="Copeland A."/>
            <person name="Lapidus A."/>
            <person name="Glavina del Rio T."/>
            <person name="Dalin E."/>
            <person name="Tice H."/>
            <person name="Bruce D."/>
            <person name="Goodwin L."/>
            <person name="Pitluck S."/>
            <person name="Kyrpides N."/>
            <person name="Mavromatis K."/>
            <person name="Ivanova N."/>
            <person name="Mikhailova N."/>
            <person name="Munk A.C."/>
            <person name="Brettin T."/>
            <person name="Detter J.C."/>
            <person name="Tapia R."/>
            <person name="Han C."/>
            <person name="Larimer F."/>
            <person name="Land M."/>
            <person name="Hauser L."/>
            <person name="Markowitz V."/>
            <person name="Cheng J.-F."/>
            <person name="Hugenholtz P."/>
            <person name="Woyke T."/>
            <person name="Wu D."/>
            <person name="Jando M."/>
            <person name="Brambilla E."/>
            <person name="Klenk H.-P."/>
            <person name="Eisen J.A."/>
        </authorList>
    </citation>
    <scope>NUCLEOTIDE SEQUENCE [LARGE SCALE GENOMIC DNA]</scope>
    <source>
        <strain evidence="3">ATCC 8368 / DSM 20162 / CCUG 35730 / CIP 100753 / JCM 10117 / KCTC 9821 / NBRC 16120 / NCIMB 702349 / NCTC 13040</strain>
    </source>
</reference>
<gene>
    <name evidence="2" type="ordered locus">Tpau_0475</name>
</gene>
<dbReference type="SUPFAM" id="SSF53474">
    <property type="entry name" value="alpha/beta-Hydrolases"/>
    <property type="match status" value="1"/>
</dbReference>
<dbReference type="STRING" id="521096.Tpau_0475"/>
<dbReference type="Gene3D" id="3.40.50.1820">
    <property type="entry name" value="alpha/beta hydrolase"/>
    <property type="match status" value="1"/>
</dbReference>
<dbReference type="GO" id="GO:0016020">
    <property type="term" value="C:membrane"/>
    <property type="evidence" value="ECO:0007669"/>
    <property type="project" value="TreeGrafter"/>
</dbReference>
<dbReference type="PANTHER" id="PTHR43798:SF33">
    <property type="entry name" value="HYDROLASE, PUTATIVE (AFU_ORTHOLOGUE AFUA_2G14860)-RELATED"/>
    <property type="match status" value="1"/>
</dbReference>
<dbReference type="KEGG" id="tpr:Tpau_0475"/>
<dbReference type="InterPro" id="IPR050266">
    <property type="entry name" value="AB_hydrolase_sf"/>
</dbReference>
<protein>
    <submittedName>
        <fullName evidence="2">Alpha/beta hydrolase fold protein</fullName>
    </submittedName>
</protein>
<name>D5US49_TSUPD</name>
<dbReference type="PRINTS" id="PR00111">
    <property type="entry name" value="ABHYDROLASE"/>
</dbReference>
<dbReference type="Proteomes" id="UP000001213">
    <property type="component" value="Chromosome"/>
</dbReference>
<keyword evidence="2" id="KW-0378">Hydrolase</keyword>
<dbReference type="InterPro" id="IPR029058">
    <property type="entry name" value="AB_hydrolase_fold"/>
</dbReference>
<dbReference type="HOGENOM" id="CLU_020336_13_2_11"/>
<keyword evidence="3" id="KW-1185">Reference proteome</keyword>
<dbReference type="InterPro" id="IPR000073">
    <property type="entry name" value="AB_hydrolase_1"/>
</dbReference>
<evidence type="ECO:0000313" key="3">
    <source>
        <dbReference type="Proteomes" id="UP000001213"/>
    </source>
</evidence>
<dbReference type="GO" id="GO:0047372">
    <property type="term" value="F:monoacylglycerol lipase activity"/>
    <property type="evidence" value="ECO:0007669"/>
    <property type="project" value="TreeGrafter"/>
</dbReference>
<sequence>MISTIAVNGRWARVRAEGDESKPTVLLLHGITRSLEDWDPQFESLSGDFRLIATDLPGYGWSAPHPDGAGLPALARGVGETLDALKVTGPVHVVGNSLGGAVTMTLLTQRPEQVATITLVDSAGFGKEVTPLLRLLGLPLIGKLMATTPSRLSAIIQERLIFADKSFATRARIDHAMKIARETDAGLTTWRTADSLGSVLGGVQQEWRDELQATIAKTPRPTMVLWGDRDKILPPKHLSAARALIPHAEGHLIPGVGHMPQLECAPEFDALLTDFLERNATPELHPAASQ</sequence>
<proteinExistence type="predicted"/>
<dbReference type="Pfam" id="PF00561">
    <property type="entry name" value="Abhydrolase_1"/>
    <property type="match status" value="1"/>
</dbReference>
<dbReference type="AlphaFoldDB" id="D5US49"/>
<reference evidence="2 3" key="2">
    <citation type="journal article" date="2011" name="Stand. Genomic Sci.">
        <title>Complete genome sequence of Tsukamurella paurometabola type strain (no. 33).</title>
        <authorList>
            <person name="Munk A.C."/>
            <person name="Lapidus A."/>
            <person name="Lucas S."/>
            <person name="Nolan M."/>
            <person name="Tice H."/>
            <person name="Cheng J.F."/>
            <person name="Del Rio T.G."/>
            <person name="Goodwin L."/>
            <person name="Pitluck S."/>
            <person name="Liolios K."/>
            <person name="Huntemann M."/>
            <person name="Ivanova N."/>
            <person name="Mavromatis K."/>
            <person name="Mikhailova N."/>
            <person name="Pati A."/>
            <person name="Chen A."/>
            <person name="Palaniappan K."/>
            <person name="Tapia R."/>
            <person name="Han C."/>
            <person name="Land M."/>
            <person name="Hauser L."/>
            <person name="Chang Y.J."/>
            <person name="Jeffries C.D."/>
            <person name="Brettin T."/>
            <person name="Yasawong M."/>
            <person name="Brambilla E.M."/>
            <person name="Rohde M."/>
            <person name="Sikorski J."/>
            <person name="Goker M."/>
            <person name="Detter J.C."/>
            <person name="Woyke T."/>
            <person name="Bristow J."/>
            <person name="Eisen J.A."/>
            <person name="Markowitz V."/>
            <person name="Hugenholtz P."/>
            <person name="Kyrpides N.C."/>
            <person name="Klenk H.P."/>
        </authorList>
    </citation>
    <scope>NUCLEOTIDE SEQUENCE [LARGE SCALE GENOMIC DNA]</scope>
    <source>
        <strain evidence="3">ATCC 8368 / DSM 20162 / CCUG 35730 / CIP 100753 / JCM 10117 / KCTC 9821 / NBRC 16120 / NCIMB 702349 / NCTC 13040</strain>
    </source>
</reference>
<dbReference type="GO" id="GO:0046464">
    <property type="term" value="P:acylglycerol catabolic process"/>
    <property type="evidence" value="ECO:0007669"/>
    <property type="project" value="TreeGrafter"/>
</dbReference>
<feature type="domain" description="AB hydrolase-1" evidence="1">
    <location>
        <begin position="23"/>
        <end position="263"/>
    </location>
</feature>
<dbReference type="PANTHER" id="PTHR43798">
    <property type="entry name" value="MONOACYLGLYCEROL LIPASE"/>
    <property type="match status" value="1"/>
</dbReference>
<organism evidence="2 3">
    <name type="scientific">Tsukamurella paurometabola (strain ATCC 8368 / DSM 20162 / CCUG 35730 / CIP 100753 / JCM 10117 / KCTC 9821 / NBRC 16120 / NCIMB 702349 / NCTC 13040)</name>
    <name type="common">Corynebacterium paurometabolum</name>
    <dbReference type="NCBI Taxonomy" id="521096"/>
    <lineage>
        <taxon>Bacteria</taxon>
        <taxon>Bacillati</taxon>
        <taxon>Actinomycetota</taxon>
        <taxon>Actinomycetes</taxon>
        <taxon>Mycobacteriales</taxon>
        <taxon>Tsukamurellaceae</taxon>
        <taxon>Tsukamurella</taxon>
    </lineage>
</organism>